<proteinExistence type="predicted"/>
<gene>
    <name evidence="3" type="ORF">E0Z10_g7853</name>
</gene>
<evidence type="ECO:0000313" key="3">
    <source>
        <dbReference type="EMBL" id="TGJ80902.1"/>
    </source>
</evidence>
<dbReference type="Pfam" id="PF13391">
    <property type="entry name" value="HNH_2"/>
    <property type="match status" value="1"/>
</dbReference>
<dbReference type="AlphaFoldDB" id="A0A4Z0YWV4"/>
<name>A0A4Z0YWV4_9PEZI</name>
<reference evidence="3 4" key="1">
    <citation type="submission" date="2019-03" db="EMBL/GenBank/DDBJ databases">
        <title>Draft genome sequence of Xylaria hypoxylon DSM 108379, a ubiquitous saprotrophic-parasitic fungi on hardwood.</title>
        <authorList>
            <person name="Buettner E."/>
            <person name="Leonhardt S."/>
            <person name="Gebauer A.M."/>
            <person name="Liers C."/>
            <person name="Hofrichter M."/>
            <person name="Kellner H."/>
        </authorList>
    </citation>
    <scope>NUCLEOTIDE SEQUENCE [LARGE SCALE GENOMIC DNA]</scope>
    <source>
        <strain evidence="3 4">DSM 108379</strain>
    </source>
</reference>
<feature type="compositionally biased region" description="Low complexity" evidence="1">
    <location>
        <begin position="411"/>
        <end position="429"/>
    </location>
</feature>
<dbReference type="OrthoDB" id="2142759at2759"/>
<evidence type="ECO:0000313" key="4">
    <source>
        <dbReference type="Proteomes" id="UP000297716"/>
    </source>
</evidence>
<dbReference type="Proteomes" id="UP000297716">
    <property type="component" value="Unassembled WGS sequence"/>
</dbReference>
<feature type="domain" description="HNH nuclease" evidence="2">
    <location>
        <begin position="175"/>
        <end position="240"/>
    </location>
</feature>
<protein>
    <recommendedName>
        <fullName evidence="2">HNH nuclease domain-containing protein</fullName>
    </recommendedName>
</protein>
<organism evidence="3 4">
    <name type="scientific">Xylaria hypoxylon</name>
    <dbReference type="NCBI Taxonomy" id="37992"/>
    <lineage>
        <taxon>Eukaryota</taxon>
        <taxon>Fungi</taxon>
        <taxon>Dikarya</taxon>
        <taxon>Ascomycota</taxon>
        <taxon>Pezizomycotina</taxon>
        <taxon>Sordariomycetes</taxon>
        <taxon>Xylariomycetidae</taxon>
        <taxon>Xylariales</taxon>
        <taxon>Xylariaceae</taxon>
        <taxon>Xylaria</taxon>
    </lineage>
</organism>
<evidence type="ECO:0000259" key="2">
    <source>
        <dbReference type="Pfam" id="PF13391"/>
    </source>
</evidence>
<feature type="compositionally biased region" description="Basic and acidic residues" evidence="1">
    <location>
        <begin position="362"/>
        <end position="406"/>
    </location>
</feature>
<dbReference type="EMBL" id="SKBN01000195">
    <property type="protein sequence ID" value="TGJ80902.1"/>
    <property type="molecule type" value="Genomic_DNA"/>
</dbReference>
<evidence type="ECO:0000256" key="1">
    <source>
        <dbReference type="SAM" id="MobiDB-lite"/>
    </source>
</evidence>
<sequence>MRLQPQLPPPIPPNQDNDQENRFIEFYHPAYPPSTPPLLQLIAVDQGDGQLGIDYDFAKAACGVIADNRWDDAAYIAIKNRPAQLSAEPSAFTKVTRPEDGVLPIPPPGSTCWYYFVVDNPTHCYPVVPSFDHWRFPHNIPLPRPWNTLHVPIGSGQVSGSETGKFAARMRDGSCRVTGFIETCEAAHLIPYAEHEWFQSNDMRRYCRLPTLPPVDDEANLLTLRADIHTLFDQHRFAFVPKTEDARIVHNPHIADDTQPLSAPLVVHALLPRNNLEISQYYHNRPLQSLVGIKVQFLFARFALSILGDELYIFFNSGPQKYTVRLYDKEKGEQYTDQLDGVTIRDRSQIFYSSSSRTRSVSPEKRKAPSAHQEDDFTERGRARYRSPDYYKHQRELQRSGPDCERSNSTPASLSFTSTVSSSHSPPETHIQDKVNESVTAVGHGNGNEANNEEIDLTVVHMLKQKQHFDADAPSTKRQRVQ</sequence>
<accession>A0A4Z0YWV4</accession>
<keyword evidence="4" id="KW-1185">Reference proteome</keyword>
<feature type="region of interest" description="Disordered" evidence="1">
    <location>
        <begin position="353"/>
        <end position="430"/>
    </location>
</feature>
<dbReference type="InterPro" id="IPR003615">
    <property type="entry name" value="HNH_nuc"/>
</dbReference>
<comment type="caution">
    <text evidence="3">The sequence shown here is derived from an EMBL/GenBank/DDBJ whole genome shotgun (WGS) entry which is preliminary data.</text>
</comment>